<dbReference type="EMBL" id="BSPP01000019">
    <property type="protein sequence ID" value="GLS88801.1"/>
    <property type="molecule type" value="Genomic_DNA"/>
</dbReference>
<keyword evidence="1" id="KW-1133">Transmembrane helix</keyword>
<feature type="transmembrane region" description="Helical" evidence="1">
    <location>
        <begin position="39"/>
        <end position="60"/>
    </location>
</feature>
<sequence>MSDNPWLAAATTLFMWWFSTGVILWRVRVADNGTAQDHLNSVIIGLPLLAIGFAAAWASLPDLSANGIYLAFLAALALWAWIELAFLSGVITGPNRTACPAFITPADRFWRAVGTIAWHELTLIATLTALGLASLHAANPFAFGTFALLFIARVFAKLNLFLGVPRINTHFLPRPLAHLATYFRIGRITAFFPLSVSALTVGSALLLERAINVTHPGMSVGYALLTCLCLLALLEHWFMVLPLPDEKLWRWMLPARKSLSLTPQKDHLEDANGL</sequence>
<accession>A0AA37U5Q6</accession>
<protein>
    <recommendedName>
        <fullName evidence="4">Photosynthetic complex assembly protein 2</fullName>
    </recommendedName>
</protein>
<feature type="transmembrane region" description="Helical" evidence="1">
    <location>
        <begin position="141"/>
        <end position="164"/>
    </location>
</feature>
<keyword evidence="1" id="KW-0472">Membrane</keyword>
<name>A0AA37U5Q6_9RHOB</name>
<proteinExistence type="predicted"/>
<dbReference type="Proteomes" id="UP001157355">
    <property type="component" value="Unassembled WGS sequence"/>
</dbReference>
<dbReference type="NCBIfam" id="TIGR03055">
    <property type="entry name" value="photo_alph_chp2"/>
    <property type="match status" value="1"/>
</dbReference>
<evidence type="ECO:0000313" key="2">
    <source>
        <dbReference type="EMBL" id="GLS88801.1"/>
    </source>
</evidence>
<feature type="transmembrane region" description="Helical" evidence="1">
    <location>
        <begin position="112"/>
        <end position="135"/>
    </location>
</feature>
<organism evidence="2 3">
    <name type="scientific">Cypionkella aquatica</name>
    <dbReference type="NCBI Taxonomy" id="1756042"/>
    <lineage>
        <taxon>Bacteria</taxon>
        <taxon>Pseudomonadati</taxon>
        <taxon>Pseudomonadota</taxon>
        <taxon>Alphaproteobacteria</taxon>
        <taxon>Rhodobacterales</taxon>
        <taxon>Paracoccaceae</taxon>
        <taxon>Cypionkella</taxon>
    </lineage>
</organism>
<feature type="transmembrane region" description="Helical" evidence="1">
    <location>
        <begin position="66"/>
        <end position="91"/>
    </location>
</feature>
<dbReference type="InterPro" id="IPR017496">
    <property type="entry name" value="Photo_alph_chp2"/>
</dbReference>
<dbReference type="AlphaFoldDB" id="A0AA37U5Q6"/>
<keyword evidence="1" id="KW-0812">Transmembrane</keyword>
<reference evidence="2 3" key="1">
    <citation type="journal article" date="2014" name="Int. J. Syst. Evol. Microbiol.">
        <title>Complete genome sequence of Corynebacterium casei LMG S-19264T (=DSM 44701T), isolated from a smear-ripened cheese.</title>
        <authorList>
            <consortium name="US DOE Joint Genome Institute (JGI-PGF)"/>
            <person name="Walter F."/>
            <person name="Albersmeier A."/>
            <person name="Kalinowski J."/>
            <person name="Ruckert C."/>
        </authorList>
    </citation>
    <scope>NUCLEOTIDE SEQUENCE [LARGE SCALE GENOMIC DNA]</scope>
    <source>
        <strain evidence="2 3">NBRC 111766</strain>
    </source>
</reference>
<evidence type="ECO:0000256" key="1">
    <source>
        <dbReference type="SAM" id="Phobius"/>
    </source>
</evidence>
<evidence type="ECO:0000313" key="3">
    <source>
        <dbReference type="Proteomes" id="UP001157355"/>
    </source>
</evidence>
<keyword evidence="3" id="KW-1185">Reference proteome</keyword>
<feature type="transmembrane region" description="Helical" evidence="1">
    <location>
        <begin position="6"/>
        <end position="27"/>
    </location>
</feature>
<dbReference type="RefSeq" id="WP_284326878.1">
    <property type="nucleotide sequence ID" value="NZ_BSPP01000019.1"/>
</dbReference>
<feature type="transmembrane region" description="Helical" evidence="1">
    <location>
        <begin position="185"/>
        <end position="207"/>
    </location>
</feature>
<feature type="transmembrane region" description="Helical" evidence="1">
    <location>
        <begin position="219"/>
        <end position="243"/>
    </location>
</feature>
<comment type="caution">
    <text evidence="2">The sequence shown here is derived from an EMBL/GenBank/DDBJ whole genome shotgun (WGS) entry which is preliminary data.</text>
</comment>
<dbReference type="Pfam" id="PF12291">
    <property type="entry name" value="DUF3623"/>
    <property type="match status" value="1"/>
</dbReference>
<gene>
    <name evidence="2" type="ORF">GCM10010873_37750</name>
</gene>
<evidence type="ECO:0008006" key="4">
    <source>
        <dbReference type="Google" id="ProtNLM"/>
    </source>
</evidence>